<dbReference type="OrthoDB" id="8045763at2759"/>
<feature type="chain" id="PRO_5032534235" evidence="1">
    <location>
        <begin position="22"/>
        <end position="190"/>
    </location>
</feature>
<gene>
    <name evidence="2" type="ORF">HCN44_006526</name>
</gene>
<feature type="signal peptide" evidence="1">
    <location>
        <begin position="1"/>
        <end position="21"/>
    </location>
</feature>
<name>A0A835CTU0_APHGI</name>
<evidence type="ECO:0000256" key="1">
    <source>
        <dbReference type="SAM" id="SignalP"/>
    </source>
</evidence>
<dbReference type="Proteomes" id="UP000639338">
    <property type="component" value="Unassembled WGS sequence"/>
</dbReference>
<protein>
    <submittedName>
        <fullName evidence="2">Uncharacterized protein</fullName>
    </submittedName>
</protein>
<organism evidence="2 3">
    <name type="scientific">Aphidius gifuensis</name>
    <name type="common">Parasitoid wasp</name>
    <dbReference type="NCBI Taxonomy" id="684658"/>
    <lineage>
        <taxon>Eukaryota</taxon>
        <taxon>Metazoa</taxon>
        <taxon>Ecdysozoa</taxon>
        <taxon>Arthropoda</taxon>
        <taxon>Hexapoda</taxon>
        <taxon>Insecta</taxon>
        <taxon>Pterygota</taxon>
        <taxon>Neoptera</taxon>
        <taxon>Endopterygota</taxon>
        <taxon>Hymenoptera</taxon>
        <taxon>Apocrita</taxon>
        <taxon>Ichneumonoidea</taxon>
        <taxon>Braconidae</taxon>
        <taxon>Aphidiinae</taxon>
        <taxon>Aphidius</taxon>
    </lineage>
</organism>
<keyword evidence="3" id="KW-1185">Reference proteome</keyword>
<sequence>MLLSLLLLAQVASFFIIELKATEAGLPSTQESIVFRKCVVNGTAYTHSQTIESKDPNCHCLCVAGEVYCWWENYKAINNPSTINNNEIDSSIIVDYTEVKVNDKNTTKSSINCIVMGKEYKVGEILPHLTGNCVECSCGREGHVECSPRNCVAFKNQYLPQSSKNINQENNDNQIDLFSSSHEHGIDENF</sequence>
<dbReference type="AlphaFoldDB" id="A0A835CTU0"/>
<dbReference type="SUPFAM" id="SSF57603">
    <property type="entry name" value="FnI-like domain"/>
    <property type="match status" value="2"/>
</dbReference>
<proteinExistence type="predicted"/>
<evidence type="ECO:0000313" key="2">
    <source>
        <dbReference type="EMBL" id="KAF7995419.1"/>
    </source>
</evidence>
<reference evidence="2 3" key="1">
    <citation type="submission" date="2020-08" db="EMBL/GenBank/DDBJ databases">
        <title>Aphidius gifuensis genome sequencing and assembly.</title>
        <authorList>
            <person name="Du Z."/>
        </authorList>
    </citation>
    <scope>NUCLEOTIDE SEQUENCE [LARGE SCALE GENOMIC DNA]</scope>
    <source>
        <strain evidence="2">YNYX2018</strain>
        <tissue evidence="2">Adults</tissue>
    </source>
</reference>
<keyword evidence="1" id="KW-0732">Signal</keyword>
<evidence type="ECO:0000313" key="3">
    <source>
        <dbReference type="Proteomes" id="UP000639338"/>
    </source>
</evidence>
<comment type="caution">
    <text evidence="2">The sequence shown here is derived from an EMBL/GenBank/DDBJ whole genome shotgun (WGS) entry which is preliminary data.</text>
</comment>
<accession>A0A835CTU0</accession>
<dbReference type="EMBL" id="JACMRX010000002">
    <property type="protein sequence ID" value="KAF7995419.1"/>
    <property type="molecule type" value="Genomic_DNA"/>
</dbReference>